<proteinExistence type="predicted"/>
<dbReference type="Proteomes" id="UP001165488">
    <property type="component" value="Unassembled WGS sequence"/>
</dbReference>
<sequence length="77" mass="9052">MNNFNLLKKITHVFHQYGINLTGKKKFDDLYEVHKMDQVFVLGLIYELELVALKNIEDKDAYVVKAPVQIIELLMTR</sequence>
<name>A0ABS9UJP1_9BACT</name>
<dbReference type="EMBL" id="JAKZGS010000001">
    <property type="protein sequence ID" value="MCH7396748.1"/>
    <property type="molecule type" value="Genomic_DNA"/>
</dbReference>
<gene>
    <name evidence="1" type="ORF">MM236_02060</name>
</gene>
<accession>A0ABS9UJP1</accession>
<dbReference type="RefSeq" id="WP_241273268.1">
    <property type="nucleotide sequence ID" value="NZ_JAKZGS010000001.1"/>
</dbReference>
<keyword evidence="2" id="KW-1185">Reference proteome</keyword>
<organism evidence="1 2">
    <name type="scientific">Belliella calami</name>
    <dbReference type="NCBI Taxonomy" id="2923436"/>
    <lineage>
        <taxon>Bacteria</taxon>
        <taxon>Pseudomonadati</taxon>
        <taxon>Bacteroidota</taxon>
        <taxon>Cytophagia</taxon>
        <taxon>Cytophagales</taxon>
        <taxon>Cyclobacteriaceae</taxon>
        <taxon>Belliella</taxon>
    </lineage>
</organism>
<evidence type="ECO:0000313" key="1">
    <source>
        <dbReference type="EMBL" id="MCH7396748.1"/>
    </source>
</evidence>
<reference evidence="1" key="1">
    <citation type="submission" date="2022-03" db="EMBL/GenBank/DDBJ databases">
        <title>De novo assembled genomes of Belliella spp. (Cyclobacteriaceae) strains.</title>
        <authorList>
            <person name="Szabo A."/>
            <person name="Korponai K."/>
            <person name="Felfoldi T."/>
        </authorList>
    </citation>
    <scope>NUCLEOTIDE SEQUENCE</scope>
    <source>
        <strain evidence="1">DSM 107340</strain>
    </source>
</reference>
<comment type="caution">
    <text evidence="1">The sequence shown here is derived from an EMBL/GenBank/DDBJ whole genome shotgun (WGS) entry which is preliminary data.</text>
</comment>
<protein>
    <submittedName>
        <fullName evidence="1">Acyl carrier protein</fullName>
    </submittedName>
</protein>
<evidence type="ECO:0000313" key="2">
    <source>
        <dbReference type="Proteomes" id="UP001165488"/>
    </source>
</evidence>